<evidence type="ECO:0000256" key="1">
    <source>
        <dbReference type="SAM" id="MobiDB-lite"/>
    </source>
</evidence>
<sequence length="95" mass="10952">MGGQLKWIKEWRRFRGVSRQLTLRNIQAELGLLVQEAVYSEIHKVPLLWVVENTEDEQLRPKLSGVKGEEARSSDTMTSKSPLVMEMPLHSIRAH</sequence>
<reference evidence="2 3" key="1">
    <citation type="journal article" date="2021" name="Elife">
        <title>Chloroplast acquisition without the gene transfer in kleptoplastic sea slugs, Plakobranchus ocellatus.</title>
        <authorList>
            <person name="Maeda T."/>
            <person name="Takahashi S."/>
            <person name="Yoshida T."/>
            <person name="Shimamura S."/>
            <person name="Takaki Y."/>
            <person name="Nagai Y."/>
            <person name="Toyoda A."/>
            <person name="Suzuki Y."/>
            <person name="Arimoto A."/>
            <person name="Ishii H."/>
            <person name="Satoh N."/>
            <person name="Nishiyama T."/>
            <person name="Hasebe M."/>
            <person name="Maruyama T."/>
            <person name="Minagawa J."/>
            <person name="Obokata J."/>
            <person name="Shigenobu S."/>
        </authorList>
    </citation>
    <scope>NUCLEOTIDE SEQUENCE [LARGE SCALE GENOMIC DNA]</scope>
</reference>
<gene>
    <name evidence="2" type="ORF">ElyMa_002145100</name>
</gene>
<dbReference type="AlphaFoldDB" id="A0AAV4FLR6"/>
<name>A0AAV4FLR6_9GAST</name>
<protein>
    <submittedName>
        <fullName evidence="2">Uncharacterized protein</fullName>
    </submittedName>
</protein>
<dbReference type="EMBL" id="BMAT01004464">
    <property type="protein sequence ID" value="GFR73785.1"/>
    <property type="molecule type" value="Genomic_DNA"/>
</dbReference>
<comment type="caution">
    <text evidence="2">The sequence shown here is derived from an EMBL/GenBank/DDBJ whole genome shotgun (WGS) entry which is preliminary data.</text>
</comment>
<evidence type="ECO:0000313" key="2">
    <source>
        <dbReference type="EMBL" id="GFR73785.1"/>
    </source>
</evidence>
<organism evidence="2 3">
    <name type="scientific">Elysia marginata</name>
    <dbReference type="NCBI Taxonomy" id="1093978"/>
    <lineage>
        <taxon>Eukaryota</taxon>
        <taxon>Metazoa</taxon>
        <taxon>Spiralia</taxon>
        <taxon>Lophotrochozoa</taxon>
        <taxon>Mollusca</taxon>
        <taxon>Gastropoda</taxon>
        <taxon>Heterobranchia</taxon>
        <taxon>Euthyneura</taxon>
        <taxon>Panpulmonata</taxon>
        <taxon>Sacoglossa</taxon>
        <taxon>Placobranchoidea</taxon>
        <taxon>Plakobranchidae</taxon>
        <taxon>Elysia</taxon>
    </lineage>
</organism>
<accession>A0AAV4FLR6</accession>
<dbReference type="Proteomes" id="UP000762676">
    <property type="component" value="Unassembled WGS sequence"/>
</dbReference>
<evidence type="ECO:0000313" key="3">
    <source>
        <dbReference type="Proteomes" id="UP000762676"/>
    </source>
</evidence>
<proteinExistence type="predicted"/>
<feature type="region of interest" description="Disordered" evidence="1">
    <location>
        <begin position="61"/>
        <end position="80"/>
    </location>
</feature>
<keyword evidence="3" id="KW-1185">Reference proteome</keyword>